<proteinExistence type="predicted"/>
<dbReference type="RefSeq" id="WP_338754954.1">
    <property type="nucleotide sequence ID" value="NZ_CP147406.1"/>
</dbReference>
<sequence length="57" mass="6841">MIRDHKVEVERLGEKKEFEKERALLEVEKEYQSKLIQVNEAHNEKLQELYAEISGVR</sequence>
<keyword evidence="3" id="KW-1185">Reference proteome</keyword>
<dbReference type="EMBL" id="CP147406">
    <property type="protein sequence ID" value="WXB95063.1"/>
    <property type="molecule type" value="Genomic_DNA"/>
</dbReference>
<geneLocation type="plasmid" evidence="2 3">
    <name>unnamed2</name>
</geneLocation>
<gene>
    <name evidence="2" type="ORF">WDJ61_18985</name>
</gene>
<accession>A0ABZ2NBG3</accession>
<organism evidence="2 3">
    <name type="scientific">Bacillus kandeliae</name>
    <dbReference type="NCBI Taxonomy" id="3129297"/>
    <lineage>
        <taxon>Bacteria</taxon>
        <taxon>Bacillati</taxon>
        <taxon>Bacillota</taxon>
        <taxon>Bacilli</taxon>
        <taxon>Bacillales</taxon>
        <taxon>Bacillaceae</taxon>
        <taxon>Bacillus</taxon>
    </lineage>
</organism>
<evidence type="ECO:0000256" key="1">
    <source>
        <dbReference type="SAM" id="Coils"/>
    </source>
</evidence>
<name>A0ABZ2NBG3_9BACI</name>
<evidence type="ECO:0000313" key="2">
    <source>
        <dbReference type="EMBL" id="WXB95063.1"/>
    </source>
</evidence>
<protein>
    <submittedName>
        <fullName evidence="2">Uncharacterized protein</fullName>
    </submittedName>
</protein>
<keyword evidence="2" id="KW-0614">Plasmid</keyword>
<keyword evidence="1" id="KW-0175">Coiled coil</keyword>
<feature type="coiled-coil region" evidence="1">
    <location>
        <begin position="2"/>
        <end position="44"/>
    </location>
</feature>
<evidence type="ECO:0000313" key="3">
    <source>
        <dbReference type="Proteomes" id="UP001387364"/>
    </source>
</evidence>
<reference evidence="2 3" key="1">
    <citation type="submission" date="2024-02" db="EMBL/GenBank/DDBJ databases">
        <title>Seven novel Bacillus-like species.</title>
        <authorList>
            <person name="Liu G."/>
        </authorList>
    </citation>
    <scope>NUCLEOTIDE SEQUENCE [LARGE SCALE GENOMIC DNA]</scope>
    <source>
        <strain evidence="2 3">FJAT-52991</strain>
        <plasmid evidence="2 3">unnamed2</plasmid>
    </source>
</reference>
<dbReference type="Proteomes" id="UP001387364">
    <property type="component" value="Plasmid unnamed2"/>
</dbReference>